<dbReference type="Gene3D" id="3.90.1150.10">
    <property type="entry name" value="Aspartate Aminotransferase, domain 1"/>
    <property type="match status" value="1"/>
</dbReference>
<evidence type="ECO:0000256" key="4">
    <source>
        <dbReference type="ARBA" id="ARBA00022679"/>
    </source>
</evidence>
<dbReference type="Gene3D" id="3.40.640.10">
    <property type="entry name" value="Type I PLP-dependent aspartate aminotransferase-like (Major domain)"/>
    <property type="match status" value="1"/>
</dbReference>
<dbReference type="SUPFAM" id="SSF53383">
    <property type="entry name" value="PLP-dependent transferases"/>
    <property type="match status" value="1"/>
</dbReference>
<evidence type="ECO:0000256" key="3">
    <source>
        <dbReference type="ARBA" id="ARBA00022576"/>
    </source>
</evidence>
<comment type="caution">
    <text evidence="7">The sequence shown here is derived from an EMBL/GenBank/DDBJ whole genome shotgun (WGS) entry which is preliminary data.</text>
</comment>
<accession>X0UL61</accession>
<protein>
    <recommendedName>
        <fullName evidence="6">Aminotransferase class I/classII large domain-containing protein</fullName>
    </recommendedName>
</protein>
<gene>
    <name evidence="7" type="ORF">S01H1_46246</name>
</gene>
<organism evidence="7">
    <name type="scientific">marine sediment metagenome</name>
    <dbReference type="NCBI Taxonomy" id="412755"/>
    <lineage>
        <taxon>unclassified sequences</taxon>
        <taxon>metagenomes</taxon>
        <taxon>ecological metagenomes</taxon>
    </lineage>
</organism>
<dbReference type="GO" id="GO:0006520">
    <property type="term" value="P:amino acid metabolic process"/>
    <property type="evidence" value="ECO:0007669"/>
    <property type="project" value="InterPro"/>
</dbReference>
<dbReference type="AlphaFoldDB" id="X0UL61"/>
<comment type="cofactor">
    <cofactor evidence="1">
        <name>pyridoxal 5'-phosphate</name>
        <dbReference type="ChEBI" id="CHEBI:597326"/>
    </cofactor>
</comment>
<name>X0UL61_9ZZZZ</name>
<dbReference type="EMBL" id="BARS01029601">
    <property type="protein sequence ID" value="GAG06370.1"/>
    <property type="molecule type" value="Genomic_DNA"/>
</dbReference>
<evidence type="ECO:0000313" key="7">
    <source>
        <dbReference type="EMBL" id="GAG06370.1"/>
    </source>
</evidence>
<keyword evidence="3" id="KW-0032">Aminotransferase</keyword>
<keyword evidence="4" id="KW-0808">Transferase</keyword>
<evidence type="ECO:0000256" key="1">
    <source>
        <dbReference type="ARBA" id="ARBA00001933"/>
    </source>
</evidence>
<dbReference type="GO" id="GO:0030170">
    <property type="term" value="F:pyridoxal phosphate binding"/>
    <property type="evidence" value="ECO:0007669"/>
    <property type="project" value="InterPro"/>
</dbReference>
<sequence length="250" mass="27491">MAIRIADCRPVVVPTRPDYQLDPSAIRSAITDRTRAVVTISPNNPTGAVYPESALRAVNELCREHGLYHVNDEAYEYFTYNDVRHFSPGSIPGSAGHTISIFSLSKSYGFASWRVGYMVIPAHLFEAVRKVQDTILICAPVISQEAAVGALDAGADYCREKLKGIAEVRNVMLEELHSIRSFCEAPPADGAFYFLLRLDTDLDDMTVVERLIREFGVAVIPGNTFGIDDGCYLRVSYGPLKKATAAEGVR</sequence>
<dbReference type="CDD" id="cd00609">
    <property type="entry name" value="AAT_like"/>
    <property type="match status" value="1"/>
</dbReference>
<reference evidence="7" key="1">
    <citation type="journal article" date="2014" name="Front. Microbiol.">
        <title>High frequency of phylogenetically diverse reductive dehalogenase-homologous genes in deep subseafloor sedimentary metagenomes.</title>
        <authorList>
            <person name="Kawai M."/>
            <person name="Futagami T."/>
            <person name="Toyoda A."/>
            <person name="Takaki Y."/>
            <person name="Nishi S."/>
            <person name="Hori S."/>
            <person name="Arai W."/>
            <person name="Tsubouchi T."/>
            <person name="Morono Y."/>
            <person name="Uchiyama I."/>
            <person name="Ito T."/>
            <person name="Fujiyama A."/>
            <person name="Inagaki F."/>
            <person name="Takami H."/>
        </authorList>
    </citation>
    <scope>NUCLEOTIDE SEQUENCE</scope>
    <source>
        <strain evidence="7">Expedition CK06-06</strain>
    </source>
</reference>
<dbReference type="GO" id="GO:0008483">
    <property type="term" value="F:transaminase activity"/>
    <property type="evidence" value="ECO:0007669"/>
    <property type="project" value="UniProtKB-KW"/>
</dbReference>
<evidence type="ECO:0000256" key="5">
    <source>
        <dbReference type="ARBA" id="ARBA00022898"/>
    </source>
</evidence>
<proteinExistence type="inferred from homology"/>
<dbReference type="Pfam" id="PF00155">
    <property type="entry name" value="Aminotran_1_2"/>
    <property type="match status" value="1"/>
</dbReference>
<dbReference type="InterPro" id="IPR050596">
    <property type="entry name" value="AspAT/PAT-like"/>
</dbReference>
<dbReference type="InterPro" id="IPR015421">
    <property type="entry name" value="PyrdxlP-dep_Trfase_major"/>
</dbReference>
<dbReference type="InterPro" id="IPR015422">
    <property type="entry name" value="PyrdxlP-dep_Trfase_small"/>
</dbReference>
<dbReference type="InterPro" id="IPR015424">
    <property type="entry name" value="PyrdxlP-dep_Trfase"/>
</dbReference>
<feature type="non-terminal residue" evidence="7">
    <location>
        <position position="250"/>
    </location>
</feature>
<comment type="similarity">
    <text evidence="2">Belongs to the class-I pyridoxal-phosphate-dependent aminotransferase family.</text>
</comment>
<evidence type="ECO:0000259" key="6">
    <source>
        <dbReference type="Pfam" id="PF00155"/>
    </source>
</evidence>
<keyword evidence="5" id="KW-0663">Pyridoxal phosphate</keyword>
<feature type="domain" description="Aminotransferase class I/classII large" evidence="6">
    <location>
        <begin position="2"/>
        <end position="239"/>
    </location>
</feature>
<evidence type="ECO:0000256" key="2">
    <source>
        <dbReference type="ARBA" id="ARBA00007441"/>
    </source>
</evidence>
<dbReference type="PANTHER" id="PTHR46383:SF5">
    <property type="entry name" value="AMINOTRANSFERASE CLASS I_CLASSII DOMAIN-CONTAINING PROTEIN"/>
    <property type="match status" value="1"/>
</dbReference>
<dbReference type="InterPro" id="IPR004839">
    <property type="entry name" value="Aminotransferase_I/II_large"/>
</dbReference>
<dbReference type="PANTHER" id="PTHR46383">
    <property type="entry name" value="ASPARTATE AMINOTRANSFERASE"/>
    <property type="match status" value="1"/>
</dbReference>